<comment type="caution">
    <text evidence="2">The sequence shown here is derived from an EMBL/GenBank/DDBJ whole genome shotgun (WGS) entry which is preliminary data.</text>
</comment>
<reference evidence="2" key="1">
    <citation type="submission" date="2022-07" db="EMBL/GenBank/DDBJ databases">
        <title>Pseudomonas agronomica sp. nov.: a novel bacterium with biotechnological application in the synthesis of biofertilizers from valorized agricultural residues.</title>
        <authorList>
            <person name="Robas M."/>
            <person name="Fernandez V.M."/>
            <person name="Luna L."/>
            <person name="Provanza A."/>
            <person name="Jimenez P.A."/>
        </authorList>
    </citation>
    <scope>NUCLEOTIDE SEQUENCE</scope>
    <source>
        <strain evidence="2">SAICEU22T</strain>
    </source>
</reference>
<keyword evidence="1" id="KW-0732">Signal</keyword>
<name>A0ABT3F5J8_9PSED</name>
<dbReference type="InterPro" id="IPR019719">
    <property type="entry name" value="DUF2599"/>
</dbReference>
<evidence type="ECO:0000256" key="1">
    <source>
        <dbReference type="SAM" id="SignalP"/>
    </source>
</evidence>
<keyword evidence="3" id="KW-1185">Reference proteome</keyword>
<evidence type="ECO:0000313" key="2">
    <source>
        <dbReference type="EMBL" id="MCW1244262.1"/>
    </source>
</evidence>
<organism evidence="2 3">
    <name type="scientific">Pseudomonas agronomica</name>
    <dbReference type="NCBI Taxonomy" id="2979328"/>
    <lineage>
        <taxon>Bacteria</taxon>
        <taxon>Pseudomonadati</taxon>
        <taxon>Pseudomonadota</taxon>
        <taxon>Gammaproteobacteria</taxon>
        <taxon>Pseudomonadales</taxon>
        <taxon>Pseudomonadaceae</taxon>
        <taxon>Pseudomonas</taxon>
    </lineage>
</organism>
<proteinExistence type="predicted"/>
<feature type="chain" id="PRO_5046587312" evidence="1">
    <location>
        <begin position="26"/>
        <end position="401"/>
    </location>
</feature>
<protein>
    <submittedName>
        <fullName evidence="2">DUF2599 domain-containing protein</fullName>
    </submittedName>
</protein>
<dbReference type="Pfam" id="PF10783">
    <property type="entry name" value="DUF2599"/>
    <property type="match status" value="1"/>
</dbReference>
<gene>
    <name evidence="2" type="ORF">OC610_07585</name>
</gene>
<dbReference type="RefSeq" id="WP_264427259.1">
    <property type="nucleotide sequence ID" value="NZ_JAOSHO010000061.1"/>
</dbReference>
<evidence type="ECO:0000313" key="3">
    <source>
        <dbReference type="Proteomes" id="UP001061999"/>
    </source>
</evidence>
<accession>A0ABT3F5J8</accession>
<dbReference type="EMBL" id="JAOSHO010000061">
    <property type="protein sequence ID" value="MCW1244262.1"/>
    <property type="molecule type" value="Genomic_DNA"/>
</dbReference>
<dbReference type="Proteomes" id="UP001061999">
    <property type="component" value="Unassembled WGS sequence"/>
</dbReference>
<sequence length="401" mass="44254">MKMLATSLISTGFGLLLSYGSVVQALETSGAQVAYELKTLYNDRPVNCGTASMPGFLCSGIIFRATIPSTAYKSWAPSPAAVASGGFSFSYLRADAEFRRLVRDENNGFIIFPPLFAPVGRQKINVLCMFPVDGATNVRTENGCGVAQGAQSNSDLCHRQGIYTAEQWYDKRVADRFNNLSQCGFNVKDDAKEKATLSFNEAIKAMSLGDNGTIHQQNEMRLATAAWDVNRPETLPIKAFFYLPGGLEDAQYDQRDYFSTTSVLVPVIAMTLPGTRAQDASFVFNEADQAIKMANPMDGYINYAKWIKRYDPGTRKDEWSLSVVPTDRGRMATAESTDAVYAELVRRYGDDPRWVNNDGGGMRRQLVCHLAISRSKSEWNMEPYRPDVSHDAAVAAGCNPH</sequence>
<feature type="signal peptide" evidence="1">
    <location>
        <begin position="1"/>
        <end position="25"/>
    </location>
</feature>